<sequence>MSFFNKIKEKLIPEPSSVPMSTSASGGIGNRRGTLDFEDDMIVSKPAIICHCSQAFFSFLAMCCFASVASFQAHYKIGPSGLSGFALFVSIAGMVLALFLLLVPLVNEKYDKFTRVARALKEDRATFVLVGTGTALTFLLAFSTSISAWTEAGCKNAKNDPHAKALGDSFTNGLPGWCATKKAGSIFFWLATIFWAGSLTLAFLEWRKNRGLRPRDPPFDHPEEGDQESAYEVPSIKQDDDDHTISPFSDAYRYSGVSSTAIGSSAAGYTSPKYNIPSAPQPRPSLDAYGAFSDPAPSGFGASPGDSGVTGVSRTMQYADPYAAVRASVATGPTSSDSSPPSYE</sequence>
<keyword evidence="2" id="KW-0812">Transmembrane</keyword>
<protein>
    <recommendedName>
        <fullName evidence="5">MARVEL domain-containing protein</fullName>
    </recommendedName>
</protein>
<feature type="region of interest" description="Disordered" evidence="1">
    <location>
        <begin position="214"/>
        <end position="242"/>
    </location>
</feature>
<comment type="caution">
    <text evidence="3">The sequence shown here is derived from an EMBL/GenBank/DDBJ whole genome shotgun (WGS) entry which is preliminary data.</text>
</comment>
<accession>A0A9P5N4E0</accession>
<keyword evidence="2" id="KW-1133">Transmembrane helix</keyword>
<feature type="transmembrane region" description="Helical" evidence="2">
    <location>
        <begin position="55"/>
        <end position="73"/>
    </location>
</feature>
<evidence type="ECO:0000313" key="4">
    <source>
        <dbReference type="Proteomes" id="UP000759537"/>
    </source>
</evidence>
<keyword evidence="4" id="KW-1185">Reference proteome</keyword>
<gene>
    <name evidence="3" type="ORF">DFH94DRAFT_708300</name>
</gene>
<organism evidence="3 4">
    <name type="scientific">Russula ochroleuca</name>
    <dbReference type="NCBI Taxonomy" id="152965"/>
    <lineage>
        <taxon>Eukaryota</taxon>
        <taxon>Fungi</taxon>
        <taxon>Dikarya</taxon>
        <taxon>Basidiomycota</taxon>
        <taxon>Agaricomycotina</taxon>
        <taxon>Agaricomycetes</taxon>
        <taxon>Russulales</taxon>
        <taxon>Russulaceae</taxon>
        <taxon>Russula</taxon>
    </lineage>
</organism>
<name>A0A9P5N4E0_9AGAM</name>
<reference evidence="3" key="1">
    <citation type="submission" date="2019-10" db="EMBL/GenBank/DDBJ databases">
        <authorList>
            <consortium name="DOE Joint Genome Institute"/>
            <person name="Kuo A."/>
            <person name="Miyauchi S."/>
            <person name="Kiss E."/>
            <person name="Drula E."/>
            <person name="Kohler A."/>
            <person name="Sanchez-Garcia M."/>
            <person name="Andreopoulos B."/>
            <person name="Barry K.W."/>
            <person name="Bonito G."/>
            <person name="Buee M."/>
            <person name="Carver A."/>
            <person name="Chen C."/>
            <person name="Cichocki N."/>
            <person name="Clum A."/>
            <person name="Culley D."/>
            <person name="Crous P.W."/>
            <person name="Fauchery L."/>
            <person name="Girlanda M."/>
            <person name="Hayes R."/>
            <person name="Keri Z."/>
            <person name="LaButti K."/>
            <person name="Lipzen A."/>
            <person name="Lombard V."/>
            <person name="Magnuson J."/>
            <person name="Maillard F."/>
            <person name="Morin E."/>
            <person name="Murat C."/>
            <person name="Nolan M."/>
            <person name="Ohm R."/>
            <person name="Pangilinan J."/>
            <person name="Pereira M."/>
            <person name="Perotto S."/>
            <person name="Peter M."/>
            <person name="Riley R."/>
            <person name="Sitrit Y."/>
            <person name="Stielow B."/>
            <person name="Szollosi G."/>
            <person name="Zifcakova L."/>
            <person name="Stursova M."/>
            <person name="Spatafora J.W."/>
            <person name="Tedersoo L."/>
            <person name="Vaario L.-M."/>
            <person name="Yamada A."/>
            <person name="Yan M."/>
            <person name="Wang P."/>
            <person name="Xu J."/>
            <person name="Bruns T."/>
            <person name="Baldrian P."/>
            <person name="Vilgalys R."/>
            <person name="Henrissat B."/>
            <person name="Grigoriev I.V."/>
            <person name="Hibbett D."/>
            <person name="Nagy L.G."/>
            <person name="Martin F.M."/>
        </authorList>
    </citation>
    <scope>NUCLEOTIDE SEQUENCE</scope>
    <source>
        <strain evidence="3">Prilba</strain>
    </source>
</reference>
<evidence type="ECO:0000256" key="1">
    <source>
        <dbReference type="SAM" id="MobiDB-lite"/>
    </source>
</evidence>
<feature type="transmembrane region" description="Helical" evidence="2">
    <location>
        <begin position="85"/>
        <end position="106"/>
    </location>
</feature>
<feature type="transmembrane region" description="Helical" evidence="2">
    <location>
        <begin position="127"/>
        <end position="149"/>
    </location>
</feature>
<dbReference type="Proteomes" id="UP000759537">
    <property type="component" value="Unassembled WGS sequence"/>
</dbReference>
<evidence type="ECO:0000256" key="2">
    <source>
        <dbReference type="SAM" id="Phobius"/>
    </source>
</evidence>
<dbReference type="OrthoDB" id="2218151at2759"/>
<feature type="transmembrane region" description="Helical" evidence="2">
    <location>
        <begin position="186"/>
        <end position="206"/>
    </location>
</feature>
<reference evidence="3" key="2">
    <citation type="journal article" date="2020" name="Nat. Commun.">
        <title>Large-scale genome sequencing of mycorrhizal fungi provides insights into the early evolution of symbiotic traits.</title>
        <authorList>
            <person name="Miyauchi S."/>
            <person name="Kiss E."/>
            <person name="Kuo A."/>
            <person name="Drula E."/>
            <person name="Kohler A."/>
            <person name="Sanchez-Garcia M."/>
            <person name="Morin E."/>
            <person name="Andreopoulos B."/>
            <person name="Barry K.W."/>
            <person name="Bonito G."/>
            <person name="Buee M."/>
            <person name="Carver A."/>
            <person name="Chen C."/>
            <person name="Cichocki N."/>
            <person name="Clum A."/>
            <person name="Culley D."/>
            <person name="Crous P.W."/>
            <person name="Fauchery L."/>
            <person name="Girlanda M."/>
            <person name="Hayes R.D."/>
            <person name="Keri Z."/>
            <person name="LaButti K."/>
            <person name="Lipzen A."/>
            <person name="Lombard V."/>
            <person name="Magnuson J."/>
            <person name="Maillard F."/>
            <person name="Murat C."/>
            <person name="Nolan M."/>
            <person name="Ohm R.A."/>
            <person name="Pangilinan J."/>
            <person name="Pereira M.F."/>
            <person name="Perotto S."/>
            <person name="Peter M."/>
            <person name="Pfister S."/>
            <person name="Riley R."/>
            <person name="Sitrit Y."/>
            <person name="Stielow J.B."/>
            <person name="Szollosi G."/>
            <person name="Zifcakova L."/>
            <person name="Stursova M."/>
            <person name="Spatafora J.W."/>
            <person name="Tedersoo L."/>
            <person name="Vaario L.M."/>
            <person name="Yamada A."/>
            <person name="Yan M."/>
            <person name="Wang P."/>
            <person name="Xu J."/>
            <person name="Bruns T."/>
            <person name="Baldrian P."/>
            <person name="Vilgalys R."/>
            <person name="Dunand C."/>
            <person name="Henrissat B."/>
            <person name="Grigoriev I.V."/>
            <person name="Hibbett D."/>
            <person name="Nagy L.G."/>
            <person name="Martin F.M."/>
        </authorList>
    </citation>
    <scope>NUCLEOTIDE SEQUENCE</scope>
    <source>
        <strain evidence="3">Prilba</strain>
    </source>
</reference>
<evidence type="ECO:0000313" key="3">
    <source>
        <dbReference type="EMBL" id="KAF8485815.1"/>
    </source>
</evidence>
<feature type="region of interest" description="Disordered" evidence="1">
    <location>
        <begin position="274"/>
        <end position="313"/>
    </location>
</feature>
<evidence type="ECO:0008006" key="5">
    <source>
        <dbReference type="Google" id="ProtNLM"/>
    </source>
</evidence>
<dbReference type="EMBL" id="WHVB01000002">
    <property type="protein sequence ID" value="KAF8485815.1"/>
    <property type="molecule type" value="Genomic_DNA"/>
</dbReference>
<dbReference type="AlphaFoldDB" id="A0A9P5N4E0"/>
<feature type="compositionally biased region" description="Basic and acidic residues" evidence="1">
    <location>
        <begin position="214"/>
        <end position="224"/>
    </location>
</feature>
<keyword evidence="2" id="KW-0472">Membrane</keyword>
<proteinExistence type="predicted"/>